<evidence type="ECO:0000313" key="1">
    <source>
        <dbReference type="EMBL" id="ERK48206.1"/>
    </source>
</evidence>
<evidence type="ECO:0008006" key="3">
    <source>
        <dbReference type="Google" id="ProtNLM"/>
    </source>
</evidence>
<dbReference type="Gene3D" id="1.10.10.10">
    <property type="entry name" value="Winged helix-like DNA-binding domain superfamily/Winged helix DNA-binding domain"/>
    <property type="match status" value="1"/>
</dbReference>
<dbReference type="EMBL" id="AWVM01000104">
    <property type="protein sequence ID" value="ERK48206.1"/>
    <property type="molecule type" value="Genomic_DNA"/>
</dbReference>
<dbReference type="HOGENOM" id="CLU_3026802_0_0_0"/>
<dbReference type="PATRIC" id="fig|888055.3.peg.1925"/>
<reference evidence="1 2" key="1">
    <citation type="submission" date="2013-06" db="EMBL/GenBank/DDBJ databases">
        <authorList>
            <person name="Weinstock G."/>
            <person name="Sodergren E."/>
            <person name="Lobos E.A."/>
            <person name="Fulton L."/>
            <person name="Fulton R."/>
            <person name="Courtney L."/>
            <person name="Fronick C."/>
            <person name="O'Laughlin M."/>
            <person name="Godfrey J."/>
            <person name="Wilson R.M."/>
            <person name="Miner T."/>
            <person name="Farmer C."/>
            <person name="Delehaunty K."/>
            <person name="Cordes M."/>
            <person name="Minx P."/>
            <person name="Tomlinson C."/>
            <person name="Chen J."/>
            <person name="Wollam A."/>
            <person name="Pepin K.H."/>
            <person name="Bhonagiri V."/>
            <person name="Zhang X."/>
            <person name="Warren W."/>
            <person name="Mitreva M."/>
            <person name="Mardis E.R."/>
            <person name="Wilson R.K."/>
        </authorList>
    </citation>
    <scope>NUCLEOTIDE SEQUENCE [LARGE SCALE GENOMIC DNA]</scope>
    <source>
        <strain evidence="1 2">F0279</strain>
    </source>
</reference>
<sequence>MFCLSQFGNDKYKVLKFFYDNEIKVKKDNYISLSQQEIADMLHYSKNKINKYIKE</sequence>
<proteinExistence type="predicted"/>
<name>U2PVT2_LEPWF</name>
<protein>
    <recommendedName>
        <fullName evidence="3">Helix-turn-helix type 11 domain-containing protein</fullName>
    </recommendedName>
</protein>
<dbReference type="Proteomes" id="UP000016626">
    <property type="component" value="Unassembled WGS sequence"/>
</dbReference>
<dbReference type="AlphaFoldDB" id="U2PVT2"/>
<dbReference type="RefSeq" id="WP_021746907.1">
    <property type="nucleotide sequence ID" value="NZ_KI271422.1"/>
</dbReference>
<organism evidence="1 2">
    <name type="scientific">Leptotrichia wadei (strain F0279)</name>
    <dbReference type="NCBI Taxonomy" id="888055"/>
    <lineage>
        <taxon>Bacteria</taxon>
        <taxon>Fusobacteriati</taxon>
        <taxon>Fusobacteriota</taxon>
        <taxon>Fusobacteriia</taxon>
        <taxon>Fusobacteriales</taxon>
        <taxon>Leptotrichiaceae</taxon>
        <taxon>Leptotrichia</taxon>
    </lineage>
</organism>
<gene>
    <name evidence="1" type="ORF">HMPREF9015_02004</name>
</gene>
<dbReference type="InterPro" id="IPR036388">
    <property type="entry name" value="WH-like_DNA-bd_sf"/>
</dbReference>
<accession>U2PVT2</accession>
<evidence type="ECO:0000313" key="2">
    <source>
        <dbReference type="Proteomes" id="UP000016626"/>
    </source>
</evidence>
<comment type="caution">
    <text evidence="1">The sequence shown here is derived from an EMBL/GenBank/DDBJ whole genome shotgun (WGS) entry which is preliminary data.</text>
</comment>